<reference evidence="1 2" key="1">
    <citation type="journal article" date="2022" name="Hortic Res">
        <title>A haplotype resolved chromosomal level avocado genome allows analysis of novel avocado genes.</title>
        <authorList>
            <person name="Nath O."/>
            <person name="Fletcher S.J."/>
            <person name="Hayward A."/>
            <person name="Shaw L.M."/>
            <person name="Masouleh A.K."/>
            <person name="Furtado A."/>
            <person name="Henry R.J."/>
            <person name="Mitter N."/>
        </authorList>
    </citation>
    <scope>NUCLEOTIDE SEQUENCE [LARGE SCALE GENOMIC DNA]</scope>
    <source>
        <strain evidence="2">cv. Hass</strain>
    </source>
</reference>
<evidence type="ECO:0000313" key="2">
    <source>
        <dbReference type="Proteomes" id="UP001234297"/>
    </source>
</evidence>
<dbReference type="Proteomes" id="UP001234297">
    <property type="component" value="Chromosome 7"/>
</dbReference>
<protein>
    <submittedName>
        <fullName evidence="1">Uncharacterized protein</fullName>
    </submittedName>
</protein>
<dbReference type="EMBL" id="CM056815">
    <property type="protein sequence ID" value="KAJ8630229.1"/>
    <property type="molecule type" value="Genomic_DNA"/>
</dbReference>
<sequence>MPCLAASGAGTADVASARDTVVAAMSEVAAEPYTEEPEHVAVAAEEEEENGDDNDVIPCHAHVNLVQNDGMNGEWKLPAPSLAASRGPQLLPSSISRANTASLSSSSSLQRAPESFAVSLCHLHHAFNLSCFDEVVEKG</sequence>
<proteinExistence type="predicted"/>
<name>A0ACC2L9U3_PERAE</name>
<keyword evidence="2" id="KW-1185">Reference proteome</keyword>
<organism evidence="1 2">
    <name type="scientific">Persea americana</name>
    <name type="common">Avocado</name>
    <dbReference type="NCBI Taxonomy" id="3435"/>
    <lineage>
        <taxon>Eukaryota</taxon>
        <taxon>Viridiplantae</taxon>
        <taxon>Streptophyta</taxon>
        <taxon>Embryophyta</taxon>
        <taxon>Tracheophyta</taxon>
        <taxon>Spermatophyta</taxon>
        <taxon>Magnoliopsida</taxon>
        <taxon>Magnoliidae</taxon>
        <taxon>Laurales</taxon>
        <taxon>Lauraceae</taxon>
        <taxon>Persea</taxon>
    </lineage>
</organism>
<evidence type="ECO:0000313" key="1">
    <source>
        <dbReference type="EMBL" id="KAJ8630229.1"/>
    </source>
</evidence>
<gene>
    <name evidence="1" type="ORF">MRB53_023552</name>
</gene>
<comment type="caution">
    <text evidence="1">The sequence shown here is derived from an EMBL/GenBank/DDBJ whole genome shotgun (WGS) entry which is preliminary data.</text>
</comment>
<accession>A0ACC2L9U3</accession>